<evidence type="ECO:0000313" key="7">
    <source>
        <dbReference type="EMBL" id="SFB25892.1"/>
    </source>
</evidence>
<dbReference type="EMBL" id="FOKG01000007">
    <property type="protein sequence ID" value="SFB25892.1"/>
    <property type="molecule type" value="Genomic_DNA"/>
</dbReference>
<dbReference type="InterPro" id="IPR015422">
    <property type="entry name" value="PyrdxlP-dep_Trfase_small"/>
</dbReference>
<dbReference type="Proteomes" id="UP000243799">
    <property type="component" value="Unassembled WGS sequence"/>
</dbReference>
<dbReference type="GO" id="GO:0000271">
    <property type="term" value="P:polysaccharide biosynthetic process"/>
    <property type="evidence" value="ECO:0007669"/>
    <property type="project" value="TreeGrafter"/>
</dbReference>
<sequence length="398" mass="42966">MKHVVADLALFGGRPAFLTPLHTNRPNRFDRARLFDRLDWALDNQWLSNGGPLVLEFEQRVAELAGVEHCVATCNATVALQLLMHGADLSGEVIMPSLTFSATAHAARWIGLEPVFCDIDPATGCIDPAAIADAVTPQTSAVIGVHLWGRTCAVDELEKVAADNGLPVFFDAAHGIGCSSAGRTVGGFGAAEVFSFHATKVVSAFEGGAVVTDDARLADRIRALHNFGKGIDHVSDAGGTNGKMSEAAAAMGLTSLDAFDSSVRHNRANYDAYREELDEVDGITFFNHETRERNNFQYVIIELDEAETGISRDLLLDVLKAENAIALTPIGSPACHQLEPYRSRRPVRLPHTEKLVAGVISLPSGSTVSREDIRRVCALIRFAVTHSTEVTSRRKDSQ</sequence>
<evidence type="ECO:0000256" key="3">
    <source>
        <dbReference type="ARBA" id="ARBA00037999"/>
    </source>
</evidence>
<dbReference type="CDD" id="cd00616">
    <property type="entry name" value="AHBA_syn"/>
    <property type="match status" value="1"/>
</dbReference>
<organism evidence="7 8">
    <name type="scientific">Amycolatopsis marina</name>
    <dbReference type="NCBI Taxonomy" id="490629"/>
    <lineage>
        <taxon>Bacteria</taxon>
        <taxon>Bacillati</taxon>
        <taxon>Actinomycetota</taxon>
        <taxon>Actinomycetes</taxon>
        <taxon>Pseudonocardiales</taxon>
        <taxon>Pseudonocardiaceae</taxon>
        <taxon>Amycolatopsis</taxon>
    </lineage>
</organism>
<accession>A0A1I0ZKK8</accession>
<dbReference type="PIRSF" id="PIRSF000390">
    <property type="entry name" value="PLP_StrS"/>
    <property type="match status" value="1"/>
</dbReference>
<evidence type="ECO:0000313" key="8">
    <source>
        <dbReference type="Proteomes" id="UP000243799"/>
    </source>
</evidence>
<comment type="similarity">
    <text evidence="3 6">Belongs to the DegT/DnrJ/EryC1 family.</text>
</comment>
<reference evidence="8" key="1">
    <citation type="submission" date="2016-10" db="EMBL/GenBank/DDBJ databases">
        <authorList>
            <person name="Varghese N."/>
            <person name="Submissions S."/>
        </authorList>
    </citation>
    <scope>NUCLEOTIDE SEQUENCE [LARGE SCALE GENOMIC DNA]</scope>
    <source>
        <strain evidence="8">CGMCC 4.3568</strain>
    </source>
</reference>
<proteinExistence type="inferred from homology"/>
<dbReference type="STRING" id="490629.SAMN05216266_10764"/>
<evidence type="ECO:0000256" key="5">
    <source>
        <dbReference type="PIRSR" id="PIRSR000390-2"/>
    </source>
</evidence>
<dbReference type="PANTHER" id="PTHR30244">
    <property type="entry name" value="TRANSAMINASE"/>
    <property type="match status" value="1"/>
</dbReference>
<dbReference type="InterPro" id="IPR015421">
    <property type="entry name" value="PyrdxlP-dep_Trfase_major"/>
</dbReference>
<dbReference type="GO" id="GO:0030170">
    <property type="term" value="F:pyridoxal phosphate binding"/>
    <property type="evidence" value="ECO:0007669"/>
    <property type="project" value="TreeGrafter"/>
</dbReference>
<dbReference type="AlphaFoldDB" id="A0A1I0ZKK8"/>
<dbReference type="RefSeq" id="WP_091673716.1">
    <property type="nucleotide sequence ID" value="NZ_FOKG01000007.1"/>
</dbReference>
<dbReference type="PANTHER" id="PTHR30244:SF9">
    <property type="entry name" value="PROTEIN RV3402C"/>
    <property type="match status" value="1"/>
</dbReference>
<dbReference type="Pfam" id="PF01041">
    <property type="entry name" value="DegT_DnrJ_EryC1"/>
    <property type="match status" value="1"/>
</dbReference>
<keyword evidence="8" id="KW-1185">Reference proteome</keyword>
<name>A0A1I0ZKK8_9PSEU</name>
<dbReference type="GO" id="GO:0008483">
    <property type="term" value="F:transaminase activity"/>
    <property type="evidence" value="ECO:0007669"/>
    <property type="project" value="TreeGrafter"/>
</dbReference>
<dbReference type="Gene3D" id="3.40.640.10">
    <property type="entry name" value="Type I PLP-dependent aspartate aminotransferase-like (Major domain)"/>
    <property type="match status" value="1"/>
</dbReference>
<dbReference type="Gene3D" id="3.90.1150.10">
    <property type="entry name" value="Aspartate Aminotransferase, domain 1"/>
    <property type="match status" value="1"/>
</dbReference>
<keyword evidence="1 5" id="KW-0663">Pyridoxal phosphate</keyword>
<keyword evidence="2" id="KW-0045">Antibiotic biosynthesis</keyword>
<dbReference type="InterPro" id="IPR015424">
    <property type="entry name" value="PyrdxlP-dep_Trfase"/>
</dbReference>
<dbReference type="InterPro" id="IPR000653">
    <property type="entry name" value="DegT/StrS_aminotransferase"/>
</dbReference>
<feature type="active site" description="Proton acceptor" evidence="4">
    <location>
        <position position="200"/>
    </location>
</feature>
<evidence type="ECO:0000256" key="1">
    <source>
        <dbReference type="ARBA" id="ARBA00022898"/>
    </source>
</evidence>
<feature type="modified residue" description="N6-(pyridoxal phosphate)lysine" evidence="5">
    <location>
        <position position="200"/>
    </location>
</feature>
<evidence type="ECO:0000256" key="6">
    <source>
        <dbReference type="RuleBase" id="RU004508"/>
    </source>
</evidence>
<dbReference type="OrthoDB" id="5342089at2"/>
<dbReference type="SUPFAM" id="SSF53383">
    <property type="entry name" value="PLP-dependent transferases"/>
    <property type="match status" value="1"/>
</dbReference>
<evidence type="ECO:0000256" key="4">
    <source>
        <dbReference type="PIRSR" id="PIRSR000390-1"/>
    </source>
</evidence>
<evidence type="ECO:0000256" key="2">
    <source>
        <dbReference type="ARBA" id="ARBA00023194"/>
    </source>
</evidence>
<gene>
    <name evidence="7" type="ORF">SAMN05216266_10764</name>
</gene>
<dbReference type="GO" id="GO:0017000">
    <property type="term" value="P:antibiotic biosynthetic process"/>
    <property type="evidence" value="ECO:0007669"/>
    <property type="project" value="UniProtKB-KW"/>
</dbReference>
<protein>
    <submittedName>
        <fullName evidence="7">dTDP-4-amino-4,6-dideoxyglucose</fullName>
    </submittedName>
</protein>